<dbReference type="RefSeq" id="WP_274358896.1">
    <property type="nucleotide sequence ID" value="NZ_CP118101.1"/>
</dbReference>
<keyword evidence="1" id="KW-0472">Membrane</keyword>
<sequence length="163" mass="18190">MKSSNMQLSKLMGIVLVIAGFMMIVTKLSVEAGAEEFRIQVSGTGETINGTPQEKVLLYYSGEIINHGTKSFIIRSVEPILSEEAESLLVDPKAQILIYNTKVKPKDTLNIEGSFELDTSTQSEEEITDLLPGIIAYKVTYSDKESEIFPLYSETYLQNKKTR</sequence>
<keyword evidence="1" id="KW-1133">Transmembrane helix</keyword>
<evidence type="ECO:0000313" key="3">
    <source>
        <dbReference type="Proteomes" id="UP001220962"/>
    </source>
</evidence>
<accession>A0AAX3MUU2</accession>
<reference evidence="2" key="1">
    <citation type="submission" date="2023-02" db="EMBL/GenBank/DDBJ databases">
        <title>Pathogen: clinical or host-associated sample.</title>
        <authorList>
            <person name="Hergert J."/>
            <person name="Casey R."/>
            <person name="Wagner J."/>
            <person name="Young E.L."/>
            <person name="Oakeson K.F."/>
        </authorList>
    </citation>
    <scope>NUCLEOTIDE SEQUENCE</scope>
    <source>
        <strain evidence="2">2022CK-00830</strain>
    </source>
</reference>
<name>A0AAX3MUU2_9BACL</name>
<gene>
    <name evidence="2" type="ORF">PUW23_17860</name>
</gene>
<evidence type="ECO:0000256" key="1">
    <source>
        <dbReference type="SAM" id="Phobius"/>
    </source>
</evidence>
<organism evidence="2 3">
    <name type="scientific">Paenibacillus urinalis</name>
    <dbReference type="NCBI Taxonomy" id="521520"/>
    <lineage>
        <taxon>Bacteria</taxon>
        <taxon>Bacillati</taxon>
        <taxon>Bacillota</taxon>
        <taxon>Bacilli</taxon>
        <taxon>Bacillales</taxon>
        <taxon>Paenibacillaceae</taxon>
        <taxon>Paenibacillus</taxon>
    </lineage>
</organism>
<keyword evidence="1" id="KW-0812">Transmembrane</keyword>
<protein>
    <submittedName>
        <fullName evidence="2">Uncharacterized protein</fullName>
    </submittedName>
</protein>
<dbReference type="AlphaFoldDB" id="A0AAX3MUU2"/>
<dbReference type="Proteomes" id="UP001220962">
    <property type="component" value="Chromosome"/>
</dbReference>
<dbReference type="EMBL" id="CP118101">
    <property type="protein sequence ID" value="WDH81385.1"/>
    <property type="molecule type" value="Genomic_DNA"/>
</dbReference>
<evidence type="ECO:0000313" key="2">
    <source>
        <dbReference type="EMBL" id="WDH81385.1"/>
    </source>
</evidence>
<feature type="transmembrane region" description="Helical" evidence="1">
    <location>
        <begin position="12"/>
        <end position="30"/>
    </location>
</feature>
<proteinExistence type="predicted"/>